<keyword evidence="2" id="KW-0479">Metal-binding</keyword>
<dbReference type="OrthoDB" id="3163292at2759"/>
<dbReference type="GO" id="GO:0000981">
    <property type="term" value="F:DNA-binding transcription factor activity, RNA polymerase II-specific"/>
    <property type="evidence" value="ECO:0007669"/>
    <property type="project" value="InterPro"/>
</dbReference>
<dbReference type="Pfam" id="PF00172">
    <property type="entry name" value="Zn_clus"/>
    <property type="match status" value="1"/>
</dbReference>
<dbReference type="InterPro" id="IPR036864">
    <property type="entry name" value="Zn2-C6_fun-type_DNA-bd_sf"/>
</dbReference>
<dbReference type="Pfam" id="PF04082">
    <property type="entry name" value="Fungal_trans"/>
    <property type="match status" value="1"/>
</dbReference>
<dbReference type="SMART" id="SM00066">
    <property type="entry name" value="GAL4"/>
    <property type="match status" value="1"/>
</dbReference>
<dbReference type="GO" id="GO:0006351">
    <property type="term" value="P:DNA-templated transcription"/>
    <property type="evidence" value="ECO:0007669"/>
    <property type="project" value="InterPro"/>
</dbReference>
<accession>A0A8H5HPA8</accession>
<dbReference type="PANTHER" id="PTHR31845">
    <property type="entry name" value="FINGER DOMAIN PROTEIN, PUTATIVE-RELATED"/>
    <property type="match status" value="1"/>
</dbReference>
<dbReference type="EMBL" id="JAACJP010000002">
    <property type="protein sequence ID" value="KAF5386973.1"/>
    <property type="molecule type" value="Genomic_DNA"/>
</dbReference>
<dbReference type="PANTHER" id="PTHR31845:SF19">
    <property type="entry name" value="TRANSCRIPTION FACTOR DOMAIN-CONTAINING PROTEIN"/>
    <property type="match status" value="1"/>
</dbReference>
<name>A0A8H5HPA8_9AGAR</name>
<comment type="subcellular location">
    <subcellularLocation>
        <location evidence="1">Nucleus</location>
    </subcellularLocation>
</comment>
<dbReference type="InterPro" id="IPR051089">
    <property type="entry name" value="prtT"/>
</dbReference>
<feature type="region of interest" description="Disordered" evidence="7">
    <location>
        <begin position="84"/>
        <end position="172"/>
    </location>
</feature>
<evidence type="ECO:0000256" key="5">
    <source>
        <dbReference type="ARBA" id="ARBA00023163"/>
    </source>
</evidence>
<dbReference type="InterPro" id="IPR001138">
    <property type="entry name" value="Zn2Cys6_DnaBD"/>
</dbReference>
<protein>
    <recommendedName>
        <fullName evidence="8">Zn(2)-C6 fungal-type domain-containing protein</fullName>
    </recommendedName>
</protein>
<evidence type="ECO:0000313" key="10">
    <source>
        <dbReference type="Proteomes" id="UP000565441"/>
    </source>
</evidence>
<evidence type="ECO:0000313" key="9">
    <source>
        <dbReference type="EMBL" id="KAF5386973.1"/>
    </source>
</evidence>
<sequence length="807" mass="90629">MDPQPDAMSDSKSASKTPIVRGARACTVCRAAKMKCVGAEDGQKQCQRCKRANVECIFEKHRRGRKPGSKLSEASKMLRRLEKGLNSAKMKSQTTEASVSRPGDSPYPGTRPGDSVYSTSNTHFPSKELPPLNLSGYANADGYTHSSNGSRSMEIDDEEDADRNEESIFPEKLIRRENQRNSFFRTILNPEETPASSVHPTHSTSFTSPQTRLAPIPSGLNDPITAGIITEEDAKVLFDLIFLRLNPFINLFDPALHSVAYVRSKCAFLFTTLVMAGCKFFRPESFKQCQKLANDFAIRAFAEAWKRVEVVQAFACLTYWKDPDDNRTWTYIGYACRMAVELGLNRYLPTPPPNETDFQMLERRNRERTYLVLFVHDRSLSTQTGRHWMLPEDDIVRHSTSWHEQGGSTIRPEDVIIASFVSLRRIAAGTTDLFKGAGPGVHHDVNYEVVLRNCNAQLTQWADTWQHEMDRAGGEKFHSSFLSFFRLYVRLFLNSFGIQAAISPSSRQSPSLQAITTCCTSALDSLRIVSRDFDRMSMLRYGQDSIMVMSAYSAVFLLKLLRSSTIFSQLNESTAHEIHSLISQTADAYQRASQISPESTSAAYHARFLRSLVTNDVFKTRRIDQKDKNDNGMPIDPRLQREIFPSGMYFSYAPSAPPPTSHASVQSPTQMYSPLAQQPHDFQFPASPHLPAHPPPIPQEPGFPIEPPLRNANVAVGGPGPINYPGYVPQAPHYASELDAHYWKNMFIELGFGDGEGQALVPQGAHEDRVYLENSHSLQHVHQHQPGHMAYQQHMHPSTHATNYGHQ</sequence>
<gene>
    <name evidence="9" type="ORF">D9615_001775</name>
</gene>
<dbReference type="AlphaFoldDB" id="A0A8H5HPA8"/>
<feature type="compositionally biased region" description="Pro residues" evidence="7">
    <location>
        <begin position="691"/>
        <end position="706"/>
    </location>
</feature>
<dbReference type="PROSITE" id="PS00463">
    <property type="entry name" value="ZN2_CY6_FUNGAL_1"/>
    <property type="match status" value="1"/>
</dbReference>
<dbReference type="PROSITE" id="PS50048">
    <property type="entry name" value="ZN2_CY6_FUNGAL_2"/>
    <property type="match status" value="1"/>
</dbReference>
<organism evidence="9 10">
    <name type="scientific">Tricholomella constricta</name>
    <dbReference type="NCBI Taxonomy" id="117010"/>
    <lineage>
        <taxon>Eukaryota</taxon>
        <taxon>Fungi</taxon>
        <taxon>Dikarya</taxon>
        <taxon>Basidiomycota</taxon>
        <taxon>Agaricomycotina</taxon>
        <taxon>Agaricomycetes</taxon>
        <taxon>Agaricomycetidae</taxon>
        <taxon>Agaricales</taxon>
        <taxon>Tricholomatineae</taxon>
        <taxon>Lyophyllaceae</taxon>
        <taxon>Tricholomella</taxon>
    </lineage>
</organism>
<reference evidence="9 10" key="1">
    <citation type="journal article" date="2020" name="ISME J.">
        <title>Uncovering the hidden diversity of litter-decomposition mechanisms in mushroom-forming fungi.</title>
        <authorList>
            <person name="Floudas D."/>
            <person name="Bentzer J."/>
            <person name="Ahren D."/>
            <person name="Johansson T."/>
            <person name="Persson P."/>
            <person name="Tunlid A."/>
        </authorList>
    </citation>
    <scope>NUCLEOTIDE SEQUENCE [LARGE SCALE GENOMIC DNA]</scope>
    <source>
        <strain evidence="9 10">CBS 661.87</strain>
    </source>
</reference>
<dbReference type="Gene3D" id="4.10.240.10">
    <property type="entry name" value="Zn(2)-C6 fungal-type DNA-binding domain"/>
    <property type="match status" value="1"/>
</dbReference>
<feature type="compositionally biased region" description="Polar residues" evidence="7">
    <location>
        <begin position="194"/>
        <end position="211"/>
    </location>
</feature>
<dbReference type="GO" id="GO:0005634">
    <property type="term" value="C:nucleus"/>
    <property type="evidence" value="ECO:0007669"/>
    <property type="project" value="UniProtKB-SubCell"/>
</dbReference>
<dbReference type="InterPro" id="IPR007219">
    <property type="entry name" value="XnlR_reg_dom"/>
</dbReference>
<keyword evidence="4" id="KW-0238">DNA-binding</keyword>
<evidence type="ECO:0000256" key="4">
    <source>
        <dbReference type="ARBA" id="ARBA00023125"/>
    </source>
</evidence>
<evidence type="ECO:0000256" key="2">
    <source>
        <dbReference type="ARBA" id="ARBA00022723"/>
    </source>
</evidence>
<dbReference type="CDD" id="cd00067">
    <property type="entry name" value="GAL4"/>
    <property type="match status" value="1"/>
</dbReference>
<comment type="caution">
    <text evidence="9">The sequence shown here is derived from an EMBL/GenBank/DDBJ whole genome shotgun (WGS) entry which is preliminary data.</text>
</comment>
<evidence type="ECO:0000259" key="8">
    <source>
        <dbReference type="PROSITE" id="PS50048"/>
    </source>
</evidence>
<evidence type="ECO:0000256" key="3">
    <source>
        <dbReference type="ARBA" id="ARBA00023015"/>
    </source>
</evidence>
<keyword evidence="6" id="KW-0539">Nucleus</keyword>
<dbReference type="SMART" id="SM00906">
    <property type="entry name" value="Fungal_trans"/>
    <property type="match status" value="1"/>
</dbReference>
<keyword evidence="5" id="KW-0804">Transcription</keyword>
<dbReference type="GO" id="GO:0000976">
    <property type="term" value="F:transcription cis-regulatory region binding"/>
    <property type="evidence" value="ECO:0007669"/>
    <property type="project" value="TreeGrafter"/>
</dbReference>
<keyword evidence="10" id="KW-1185">Reference proteome</keyword>
<dbReference type="SUPFAM" id="SSF57701">
    <property type="entry name" value="Zn2/Cys6 DNA-binding domain"/>
    <property type="match status" value="1"/>
</dbReference>
<evidence type="ECO:0000256" key="1">
    <source>
        <dbReference type="ARBA" id="ARBA00004123"/>
    </source>
</evidence>
<feature type="domain" description="Zn(2)-C6 fungal-type" evidence="8">
    <location>
        <begin position="25"/>
        <end position="58"/>
    </location>
</feature>
<dbReference type="Proteomes" id="UP000565441">
    <property type="component" value="Unassembled WGS sequence"/>
</dbReference>
<evidence type="ECO:0000256" key="7">
    <source>
        <dbReference type="SAM" id="MobiDB-lite"/>
    </source>
</evidence>
<feature type="region of interest" description="Disordered" evidence="7">
    <location>
        <begin position="192"/>
        <end position="212"/>
    </location>
</feature>
<keyword evidence="3" id="KW-0805">Transcription regulation</keyword>
<proteinExistence type="predicted"/>
<feature type="compositionally biased region" description="Polar residues" evidence="7">
    <location>
        <begin position="89"/>
        <end position="98"/>
    </location>
</feature>
<feature type="region of interest" description="Disordered" evidence="7">
    <location>
        <begin position="687"/>
        <end position="706"/>
    </location>
</feature>
<evidence type="ECO:0000256" key="6">
    <source>
        <dbReference type="ARBA" id="ARBA00023242"/>
    </source>
</evidence>
<dbReference type="CDD" id="cd12148">
    <property type="entry name" value="fungal_TF_MHR"/>
    <property type="match status" value="1"/>
</dbReference>
<dbReference type="GO" id="GO:0008270">
    <property type="term" value="F:zinc ion binding"/>
    <property type="evidence" value="ECO:0007669"/>
    <property type="project" value="InterPro"/>
</dbReference>